<name>A0A1G2KNP7_9BACT</name>
<comment type="caution">
    <text evidence="2">The sequence shown here is derived from an EMBL/GenBank/DDBJ whole genome shotgun (WGS) entry which is preliminary data.</text>
</comment>
<protein>
    <recommendedName>
        <fullName evidence="1">Nitroreductase domain-containing protein</fullName>
    </recommendedName>
</protein>
<evidence type="ECO:0000313" key="2">
    <source>
        <dbReference type="EMBL" id="OHA01048.1"/>
    </source>
</evidence>
<evidence type="ECO:0000313" key="3">
    <source>
        <dbReference type="Proteomes" id="UP000178710"/>
    </source>
</evidence>
<dbReference type="AlphaFoldDB" id="A0A1G2KNP7"/>
<organism evidence="2 3">
    <name type="scientific">Candidatus Sungbacteria bacterium RIFCSPHIGHO2_02_FULL_49_20</name>
    <dbReference type="NCBI Taxonomy" id="1802272"/>
    <lineage>
        <taxon>Bacteria</taxon>
        <taxon>Candidatus Sungiibacteriota</taxon>
    </lineage>
</organism>
<gene>
    <name evidence="2" type="ORF">A3C12_00650</name>
</gene>
<dbReference type="PANTHER" id="PTHR43745">
    <property type="entry name" value="NITROREDUCTASE MJ1384-RELATED"/>
    <property type="match status" value="1"/>
</dbReference>
<dbReference type="Proteomes" id="UP000178710">
    <property type="component" value="Unassembled WGS sequence"/>
</dbReference>
<sequence length="281" mass="31780">MDLPDFSKIFHESSKDLAKGHPLIPADSNEWPEEWKTTYYKAYPRLPKIALDADLRGLDADLRGPKADFFELIKKRRSRRDFTRTLITKRELSLLLKYSCGNMGPLEKSRHRRAQASGGARFPIEVYPIIFRSAQARTPKESLDDPTGQANADVTQTDAENVLKAGLYHYNVKDHALDVLWDREFSDDDIGQIFTYPWVRDAAIGIVMTAVFSRNQSKYGERGYRYILLEAGHIGQNIYLVSEALGLKCCALGGTRDENLEKLIDIDGITESVVYGFAVGK</sequence>
<proteinExistence type="predicted"/>
<reference evidence="2 3" key="1">
    <citation type="journal article" date="2016" name="Nat. Commun.">
        <title>Thousands of microbial genomes shed light on interconnected biogeochemical processes in an aquifer system.</title>
        <authorList>
            <person name="Anantharaman K."/>
            <person name="Brown C.T."/>
            <person name="Hug L.A."/>
            <person name="Sharon I."/>
            <person name="Castelle C.J."/>
            <person name="Probst A.J."/>
            <person name="Thomas B.C."/>
            <person name="Singh A."/>
            <person name="Wilkins M.J."/>
            <person name="Karaoz U."/>
            <person name="Brodie E.L."/>
            <person name="Williams K.H."/>
            <person name="Hubbard S.S."/>
            <person name="Banfield J.F."/>
        </authorList>
    </citation>
    <scope>NUCLEOTIDE SEQUENCE [LARGE SCALE GENOMIC DNA]</scope>
</reference>
<dbReference type="CDD" id="cd02142">
    <property type="entry name" value="McbC_SagB-like_oxidoreductase"/>
    <property type="match status" value="1"/>
</dbReference>
<dbReference type="Pfam" id="PF00881">
    <property type="entry name" value="Nitroreductase"/>
    <property type="match status" value="1"/>
</dbReference>
<feature type="domain" description="Nitroreductase" evidence="1">
    <location>
        <begin position="73"/>
        <end position="281"/>
    </location>
</feature>
<accession>A0A1G2KNP7</accession>
<dbReference type="GO" id="GO:0016491">
    <property type="term" value="F:oxidoreductase activity"/>
    <property type="evidence" value="ECO:0007669"/>
    <property type="project" value="InterPro"/>
</dbReference>
<dbReference type="PANTHER" id="PTHR43745:SF2">
    <property type="entry name" value="NITROREDUCTASE MJ1384-RELATED"/>
    <property type="match status" value="1"/>
</dbReference>
<dbReference type="EMBL" id="MHQK01000039">
    <property type="protein sequence ID" value="OHA01048.1"/>
    <property type="molecule type" value="Genomic_DNA"/>
</dbReference>
<dbReference type="InterPro" id="IPR020051">
    <property type="entry name" value="SagB-type_dehydrogenase"/>
</dbReference>
<dbReference type="SUPFAM" id="SSF55469">
    <property type="entry name" value="FMN-dependent nitroreductase-like"/>
    <property type="match status" value="1"/>
</dbReference>
<dbReference type="Gene3D" id="3.40.109.10">
    <property type="entry name" value="NADH Oxidase"/>
    <property type="match status" value="1"/>
</dbReference>
<dbReference type="InterPro" id="IPR000415">
    <property type="entry name" value="Nitroreductase-like"/>
</dbReference>
<dbReference type="NCBIfam" id="TIGR03605">
    <property type="entry name" value="antibiot_sagB"/>
    <property type="match status" value="1"/>
</dbReference>
<evidence type="ECO:0000259" key="1">
    <source>
        <dbReference type="Pfam" id="PF00881"/>
    </source>
</evidence>
<dbReference type="InterPro" id="IPR029479">
    <property type="entry name" value="Nitroreductase"/>
</dbReference>
<dbReference type="InterPro" id="IPR052544">
    <property type="entry name" value="Bacteriocin_Proc_Enz"/>
</dbReference>